<accession>X0V603</accession>
<organism evidence="1">
    <name type="scientific">marine sediment metagenome</name>
    <dbReference type="NCBI Taxonomy" id="412755"/>
    <lineage>
        <taxon>unclassified sequences</taxon>
        <taxon>metagenomes</taxon>
        <taxon>ecological metagenomes</taxon>
    </lineage>
</organism>
<reference evidence="1" key="1">
    <citation type="journal article" date="2014" name="Front. Microbiol.">
        <title>High frequency of phylogenetically diverse reductive dehalogenase-homologous genes in deep subseafloor sedimentary metagenomes.</title>
        <authorList>
            <person name="Kawai M."/>
            <person name="Futagami T."/>
            <person name="Toyoda A."/>
            <person name="Takaki Y."/>
            <person name="Nishi S."/>
            <person name="Hori S."/>
            <person name="Arai W."/>
            <person name="Tsubouchi T."/>
            <person name="Morono Y."/>
            <person name="Uchiyama I."/>
            <person name="Ito T."/>
            <person name="Fujiyama A."/>
            <person name="Inagaki F."/>
            <person name="Takami H."/>
        </authorList>
    </citation>
    <scope>NUCLEOTIDE SEQUENCE</scope>
    <source>
        <strain evidence="1">Expedition CK06-06</strain>
    </source>
</reference>
<dbReference type="AlphaFoldDB" id="X0V603"/>
<name>X0V603_9ZZZZ</name>
<dbReference type="EMBL" id="BARS01022421">
    <property type="protein sequence ID" value="GAG13624.1"/>
    <property type="molecule type" value="Genomic_DNA"/>
</dbReference>
<sequence>ISGFGNPANYVDVGGRDTFNFTPAGGCYRFIVPEGNYTPPTLANVLKAGILTAPAGVPCLDIKYNPVKQKFEFVCIVPGIRCTFGLQNGLFSGLDGDDINEEIGFDLNNIQGDPFFELALGAPPFPWNNGYTRPPLVVPGVGTDINNGPFPTQNYLLADDVADMNSAIRSLFIRTNLSSASVLDSFIGGGFSNIFCRVPLNALPGETLRIEPRNGDIHKLLLKTKTITSLSITLTNQRNRIIDLNGLNFDISIKLDFVAVRDLPPPPNLR</sequence>
<proteinExistence type="predicted"/>
<comment type="caution">
    <text evidence="1">The sequence shown here is derived from an EMBL/GenBank/DDBJ whole genome shotgun (WGS) entry which is preliminary data.</text>
</comment>
<feature type="non-terminal residue" evidence="1">
    <location>
        <position position="270"/>
    </location>
</feature>
<protein>
    <submittedName>
        <fullName evidence="1">Uncharacterized protein</fullName>
    </submittedName>
</protein>
<evidence type="ECO:0000313" key="1">
    <source>
        <dbReference type="EMBL" id="GAG13624.1"/>
    </source>
</evidence>
<feature type="non-terminal residue" evidence="1">
    <location>
        <position position="1"/>
    </location>
</feature>
<gene>
    <name evidence="1" type="ORF">S01H1_35853</name>
</gene>